<dbReference type="Pfam" id="PF00808">
    <property type="entry name" value="CBFD_NFYB_HMF"/>
    <property type="match status" value="1"/>
</dbReference>
<keyword evidence="3" id="KW-1185">Reference proteome</keyword>
<dbReference type="EMBL" id="BMAW01068131">
    <property type="protein sequence ID" value="GFT62928.1"/>
    <property type="molecule type" value="Genomic_DNA"/>
</dbReference>
<accession>A0A8X6PFZ2</accession>
<evidence type="ECO:0000259" key="1">
    <source>
        <dbReference type="Pfam" id="PF00808"/>
    </source>
</evidence>
<proteinExistence type="predicted"/>
<dbReference type="Gene3D" id="1.10.20.10">
    <property type="entry name" value="Histone, subunit A"/>
    <property type="match status" value="1"/>
</dbReference>
<organism evidence="2 3">
    <name type="scientific">Nephila pilipes</name>
    <name type="common">Giant wood spider</name>
    <name type="synonym">Nephila maculata</name>
    <dbReference type="NCBI Taxonomy" id="299642"/>
    <lineage>
        <taxon>Eukaryota</taxon>
        <taxon>Metazoa</taxon>
        <taxon>Ecdysozoa</taxon>
        <taxon>Arthropoda</taxon>
        <taxon>Chelicerata</taxon>
        <taxon>Arachnida</taxon>
        <taxon>Araneae</taxon>
        <taxon>Araneomorphae</taxon>
        <taxon>Entelegynae</taxon>
        <taxon>Araneoidea</taxon>
        <taxon>Nephilidae</taxon>
        <taxon>Nephila</taxon>
    </lineage>
</organism>
<comment type="caution">
    <text evidence="2">The sequence shown here is derived from an EMBL/GenBank/DDBJ whole genome shotgun (WGS) entry which is preliminary data.</text>
</comment>
<sequence>MKCVPNLLQLIEPHARVDTDAKLMIGDILHQMSKQVVSKTHEQSVKNKNTTVGSQDIISAVNACMGANLAKHAIAEGARNALLFINSNTKYKPEDFIFRLPRPDMKEDAAVGTLLNDITEVKNNESQ</sequence>
<dbReference type="AlphaFoldDB" id="A0A8X6PFZ2"/>
<evidence type="ECO:0000313" key="3">
    <source>
        <dbReference type="Proteomes" id="UP000887013"/>
    </source>
</evidence>
<evidence type="ECO:0000313" key="2">
    <source>
        <dbReference type="EMBL" id="GFT62928.1"/>
    </source>
</evidence>
<dbReference type="Proteomes" id="UP000887013">
    <property type="component" value="Unassembled WGS sequence"/>
</dbReference>
<dbReference type="GO" id="GO:0046982">
    <property type="term" value="F:protein heterodimerization activity"/>
    <property type="evidence" value="ECO:0007669"/>
    <property type="project" value="InterPro"/>
</dbReference>
<feature type="domain" description="Transcription factor CBF/NF-Y/archaeal histone" evidence="1">
    <location>
        <begin position="6"/>
        <end position="61"/>
    </location>
</feature>
<dbReference type="SUPFAM" id="SSF47113">
    <property type="entry name" value="Histone-fold"/>
    <property type="match status" value="1"/>
</dbReference>
<reference evidence="2" key="1">
    <citation type="submission" date="2020-08" db="EMBL/GenBank/DDBJ databases">
        <title>Multicomponent nature underlies the extraordinary mechanical properties of spider dragline silk.</title>
        <authorList>
            <person name="Kono N."/>
            <person name="Nakamura H."/>
            <person name="Mori M."/>
            <person name="Yoshida Y."/>
            <person name="Ohtoshi R."/>
            <person name="Malay A.D."/>
            <person name="Moran D.A.P."/>
            <person name="Tomita M."/>
            <person name="Numata K."/>
            <person name="Arakawa K."/>
        </authorList>
    </citation>
    <scope>NUCLEOTIDE SEQUENCE</scope>
</reference>
<protein>
    <recommendedName>
        <fullName evidence="1">Transcription factor CBF/NF-Y/archaeal histone domain-containing protein</fullName>
    </recommendedName>
</protein>
<dbReference type="InterPro" id="IPR009072">
    <property type="entry name" value="Histone-fold"/>
</dbReference>
<dbReference type="InterPro" id="IPR003958">
    <property type="entry name" value="CBFA_NFYB_domain"/>
</dbReference>
<dbReference type="OrthoDB" id="6433529at2759"/>
<name>A0A8X6PFZ2_NEPPI</name>
<gene>
    <name evidence="2" type="ORF">NPIL_557141</name>
</gene>